<organism evidence="2 3">
    <name type="scientific">Paenirhodobacter ferrireducens</name>
    <dbReference type="NCBI Taxonomy" id="1215032"/>
    <lineage>
        <taxon>Bacteria</taxon>
        <taxon>Pseudomonadati</taxon>
        <taxon>Pseudomonadota</taxon>
        <taxon>Alphaproteobacteria</taxon>
        <taxon>Rhodobacterales</taxon>
        <taxon>Rhodobacter group</taxon>
        <taxon>Paenirhodobacter</taxon>
    </lineage>
</organism>
<comment type="caution">
    <text evidence="2">The sequence shown here is derived from an EMBL/GenBank/DDBJ whole genome shotgun (WGS) entry which is preliminary data.</text>
</comment>
<reference evidence="2 3" key="1">
    <citation type="submission" date="2019-01" db="EMBL/GenBank/DDBJ databases">
        <title>Sinorhodobacter populi sp. nov. isolated from the symptomatic bark tissue of Populus euramericana canker.</title>
        <authorList>
            <person name="Xu G."/>
        </authorList>
    </citation>
    <scope>NUCLEOTIDE SEQUENCE [LARGE SCALE GENOMIC DNA]</scope>
    <source>
        <strain evidence="2 3">CCTCC AB2012026</strain>
    </source>
</reference>
<proteinExistence type="predicted"/>
<dbReference type="RefSeq" id="WP_128148159.1">
    <property type="nucleotide sequence ID" value="NZ_SAVB01000006.1"/>
</dbReference>
<name>A0A443LN37_9RHOB</name>
<dbReference type="AlphaFoldDB" id="A0A443LN37"/>
<evidence type="ECO:0000313" key="3">
    <source>
        <dbReference type="Proteomes" id="UP000286594"/>
    </source>
</evidence>
<sequence length="141" mass="15903">MSTVPTWPETLPRPERSSWQSKLQDARRKRQNDAGPPAYARKFSSVARLVSLSVMLDRNQRAVFDQFYEDTCKYGSTLFYMPDPTTEGWPLLTSDGVPILAGDGVPLLMSGRWLCLWGDDVPVETLSGIEFRKSFSVVVMP</sequence>
<keyword evidence="3" id="KW-1185">Reference proteome</keyword>
<accession>A0A443LN37</accession>
<dbReference type="OrthoDB" id="7858450at2"/>
<gene>
    <name evidence="2" type="ORF">EOW65_06500</name>
</gene>
<protein>
    <submittedName>
        <fullName evidence="2">Uncharacterized protein</fullName>
    </submittedName>
</protein>
<feature type="region of interest" description="Disordered" evidence="1">
    <location>
        <begin position="1"/>
        <end position="38"/>
    </location>
</feature>
<dbReference type="Proteomes" id="UP000286594">
    <property type="component" value="Unassembled WGS sequence"/>
</dbReference>
<evidence type="ECO:0000256" key="1">
    <source>
        <dbReference type="SAM" id="MobiDB-lite"/>
    </source>
</evidence>
<dbReference type="EMBL" id="SAVB01000006">
    <property type="protein sequence ID" value="RWR50601.1"/>
    <property type="molecule type" value="Genomic_DNA"/>
</dbReference>
<evidence type="ECO:0000313" key="2">
    <source>
        <dbReference type="EMBL" id="RWR50601.1"/>
    </source>
</evidence>